<evidence type="ECO:0000256" key="5">
    <source>
        <dbReference type="ARBA" id="ARBA00023027"/>
    </source>
</evidence>
<evidence type="ECO:0000259" key="13">
    <source>
        <dbReference type="Pfam" id="PF02866"/>
    </source>
</evidence>
<evidence type="ECO:0000259" key="12">
    <source>
        <dbReference type="Pfam" id="PF00056"/>
    </source>
</evidence>
<dbReference type="NCBIfam" id="TIGR01772">
    <property type="entry name" value="MDH_euk_gproteo"/>
    <property type="match status" value="1"/>
</dbReference>
<dbReference type="InterPro" id="IPR010097">
    <property type="entry name" value="Malate_DH_type1"/>
</dbReference>
<dbReference type="Pfam" id="PF02866">
    <property type="entry name" value="Ldh_1_C"/>
    <property type="match status" value="1"/>
</dbReference>
<dbReference type="InterPro" id="IPR001252">
    <property type="entry name" value="Malate_DH_AS"/>
</dbReference>
<feature type="binding site" evidence="9">
    <location>
        <begin position="132"/>
        <end position="134"/>
    </location>
    <ligand>
        <name>NAD(+)</name>
        <dbReference type="ChEBI" id="CHEBI:57540"/>
    </ligand>
</feature>
<dbReference type="InterPro" id="IPR022383">
    <property type="entry name" value="Lactate/malate_DH_C"/>
</dbReference>
<dbReference type="PIRSF" id="PIRSF000102">
    <property type="entry name" value="Lac_mal_DH"/>
    <property type="match status" value="1"/>
</dbReference>
<evidence type="ECO:0000256" key="6">
    <source>
        <dbReference type="ARBA" id="ARBA00048313"/>
    </source>
</evidence>
<feature type="binding site" evidence="8">
    <location>
        <position position="168"/>
    </location>
    <ligand>
        <name>substrate</name>
    </ligand>
</feature>
<comment type="similarity">
    <text evidence="1">Belongs to the LDH/MDH superfamily. MDH type 1 family.</text>
</comment>
<evidence type="ECO:0000256" key="7">
    <source>
        <dbReference type="PIRSR" id="PIRSR000102-1"/>
    </source>
</evidence>
<dbReference type="InterPro" id="IPR015955">
    <property type="entry name" value="Lactate_DH/Glyco_Ohase_4_C"/>
</dbReference>
<dbReference type="InterPro" id="IPR036291">
    <property type="entry name" value="NAD(P)-bd_dom_sf"/>
</dbReference>
<comment type="subunit">
    <text evidence="2">Homodimer.</text>
</comment>
<evidence type="ECO:0000256" key="2">
    <source>
        <dbReference type="ARBA" id="ARBA00011738"/>
    </source>
</evidence>
<dbReference type="GO" id="GO:0006099">
    <property type="term" value="P:tricarboxylic acid cycle"/>
    <property type="evidence" value="ECO:0007669"/>
    <property type="project" value="UniProtKB-KW"/>
</dbReference>
<accession>A0A6P8X4I4</accession>
<sequence>MICGKLWSTMQQQLRHFRVTVIGAAGGIGQPLSLLMKNNKLVTELVLHDVANVAGVAADLSHVATKVHVKSYTGASQMNDAVKCADLVIITAGVARKPGMTREQLFEVNANVVSGAIKAIAEHASYALIAIVTNPVNAIVPMAAEFLKKEDLFDPRRLFGVTTLDLVRAETFLGDFMNVDPRKVSVPVIGGHAGDTILPIISQCKPKFNDDQECREALVKRIQMGGDEVVKAKEGKGSATLSMAFASARFANALLLGLKGRKAPIECAYVYSDVTEVSYFATPLSFGPRGIEKNHGLPPLDDYEQAGLEKALKGLQQSIENGINFAQCH</sequence>
<keyword evidence="4 10" id="KW-0560">Oxidoreductase</keyword>
<dbReference type="Proteomes" id="UP000515160">
    <property type="component" value="Chromosome X"/>
</dbReference>
<evidence type="ECO:0000313" key="15">
    <source>
        <dbReference type="RefSeq" id="XP_034106663.1"/>
    </source>
</evidence>
<gene>
    <name evidence="15" type="primary">LOC117569554</name>
</gene>
<feature type="binding site" evidence="8">
    <location>
        <position position="102"/>
    </location>
    <ligand>
        <name>substrate</name>
    </ligand>
</feature>
<reference evidence="15" key="1">
    <citation type="submission" date="2025-08" db="UniProtKB">
        <authorList>
            <consortium name="RefSeq"/>
        </authorList>
    </citation>
    <scope>IDENTIFICATION</scope>
    <source>
        <strain evidence="15">15112-1751.03</strain>
        <tissue evidence="15">Whole Adult</tissue>
    </source>
</reference>
<evidence type="ECO:0000256" key="8">
    <source>
        <dbReference type="PIRSR" id="PIRSR000102-2"/>
    </source>
</evidence>
<dbReference type="GeneID" id="117569554"/>
<feature type="binding site" evidence="9">
    <location>
        <begin position="23"/>
        <end position="29"/>
    </location>
    <ligand>
        <name>NAD(+)</name>
        <dbReference type="ChEBI" id="CHEBI:57540"/>
    </ligand>
</feature>
<comment type="catalytic activity">
    <reaction evidence="6 11">
        <text>(S)-malate + NAD(+) = oxaloacetate + NADH + H(+)</text>
        <dbReference type="Rhea" id="RHEA:21432"/>
        <dbReference type="ChEBI" id="CHEBI:15378"/>
        <dbReference type="ChEBI" id="CHEBI:15589"/>
        <dbReference type="ChEBI" id="CHEBI:16452"/>
        <dbReference type="ChEBI" id="CHEBI:57540"/>
        <dbReference type="ChEBI" id="CHEBI:57945"/>
        <dbReference type="EC" id="1.1.1.37"/>
    </reaction>
</comment>
<dbReference type="PANTHER" id="PTHR11540">
    <property type="entry name" value="MALATE AND LACTATE DEHYDROGENASE"/>
    <property type="match status" value="1"/>
</dbReference>
<dbReference type="EC" id="1.1.1.37" evidence="11"/>
<dbReference type="GO" id="GO:0006108">
    <property type="term" value="P:malate metabolic process"/>
    <property type="evidence" value="ECO:0007669"/>
    <property type="project" value="InterPro"/>
</dbReference>
<feature type="binding site" evidence="9">
    <location>
        <position position="243"/>
    </location>
    <ligand>
        <name>NAD(+)</name>
        <dbReference type="ChEBI" id="CHEBI:57540"/>
    </ligand>
</feature>
<evidence type="ECO:0000313" key="14">
    <source>
        <dbReference type="Proteomes" id="UP000515160"/>
    </source>
</evidence>
<dbReference type="InterPro" id="IPR001236">
    <property type="entry name" value="Lactate/malate_DH_N"/>
</dbReference>
<keyword evidence="5 9" id="KW-0520">NAD</keyword>
<feature type="active site" description="Proton acceptor" evidence="7">
    <location>
        <position position="192"/>
    </location>
</feature>
<evidence type="ECO:0000256" key="3">
    <source>
        <dbReference type="ARBA" id="ARBA00022532"/>
    </source>
</evidence>
<proteinExistence type="inferred from homology"/>
<dbReference type="InterPro" id="IPR001557">
    <property type="entry name" value="L-lactate/malate_DH"/>
</dbReference>
<protein>
    <recommendedName>
        <fullName evidence="11">Malate dehydrogenase</fullName>
        <ecNumber evidence="11">1.1.1.37</ecNumber>
    </recommendedName>
</protein>
<feature type="domain" description="Lactate/malate dehydrogenase C-terminal" evidence="13">
    <location>
        <begin position="162"/>
        <end position="325"/>
    </location>
</feature>
<dbReference type="RefSeq" id="XP_034106663.1">
    <property type="nucleotide sequence ID" value="XM_034250772.2"/>
</dbReference>
<dbReference type="SUPFAM" id="SSF56327">
    <property type="entry name" value="LDH C-terminal domain-like"/>
    <property type="match status" value="1"/>
</dbReference>
<feature type="binding site" evidence="8">
    <location>
        <position position="96"/>
    </location>
    <ligand>
        <name>substrate</name>
    </ligand>
</feature>
<evidence type="ECO:0000256" key="1">
    <source>
        <dbReference type="ARBA" id="ARBA00008824"/>
    </source>
</evidence>
<dbReference type="Gene3D" id="3.90.110.10">
    <property type="entry name" value="Lactate dehydrogenase/glycoside hydrolase, family 4, C-terminal"/>
    <property type="match status" value="1"/>
</dbReference>
<name>A0A6P8X4I4_DROAB</name>
<dbReference type="Pfam" id="PF00056">
    <property type="entry name" value="Ldh_1_N"/>
    <property type="match status" value="1"/>
</dbReference>
<dbReference type="CDD" id="cd01337">
    <property type="entry name" value="MDH_glyoxysomal_mitochondrial"/>
    <property type="match status" value="1"/>
</dbReference>
<feature type="domain" description="Lactate/malate dehydrogenase N-terminal" evidence="12">
    <location>
        <begin position="18"/>
        <end position="160"/>
    </location>
</feature>
<feature type="binding site" evidence="9">
    <location>
        <position position="49"/>
    </location>
    <ligand>
        <name>NAD(+)</name>
        <dbReference type="ChEBI" id="CHEBI:57540"/>
    </ligand>
</feature>
<evidence type="ECO:0000256" key="10">
    <source>
        <dbReference type="RuleBase" id="RU003369"/>
    </source>
</evidence>
<dbReference type="OrthoDB" id="755699at2759"/>
<feature type="binding site" evidence="9">
    <location>
        <position position="109"/>
    </location>
    <ligand>
        <name>NAD(+)</name>
        <dbReference type="ChEBI" id="CHEBI:57540"/>
    </ligand>
</feature>
<dbReference type="AlphaFoldDB" id="A0A6P8X4I4"/>
<evidence type="ECO:0000256" key="9">
    <source>
        <dbReference type="PIRSR" id="PIRSR000102-3"/>
    </source>
</evidence>
<evidence type="ECO:0000256" key="11">
    <source>
        <dbReference type="RuleBase" id="RU003405"/>
    </source>
</evidence>
<dbReference type="FunFam" id="3.40.50.720:FF:000013">
    <property type="entry name" value="Malate dehydrogenase"/>
    <property type="match status" value="1"/>
</dbReference>
<keyword evidence="14" id="KW-1185">Reference proteome</keyword>
<dbReference type="FunFam" id="3.90.110.10:FF:000001">
    <property type="entry name" value="Malate dehydrogenase"/>
    <property type="match status" value="1"/>
</dbReference>
<dbReference type="GO" id="GO:0005739">
    <property type="term" value="C:mitochondrion"/>
    <property type="evidence" value="ECO:0007669"/>
    <property type="project" value="TreeGrafter"/>
</dbReference>
<feature type="binding site" evidence="8">
    <location>
        <position position="134"/>
    </location>
    <ligand>
        <name>substrate</name>
    </ligand>
</feature>
<evidence type="ECO:0000256" key="4">
    <source>
        <dbReference type="ARBA" id="ARBA00023002"/>
    </source>
</evidence>
<dbReference type="PROSITE" id="PS00068">
    <property type="entry name" value="MDH"/>
    <property type="match status" value="1"/>
</dbReference>
<organism evidence="14 15">
    <name type="scientific">Drosophila albomicans</name>
    <name type="common">Fruit fly</name>
    <dbReference type="NCBI Taxonomy" id="7291"/>
    <lineage>
        <taxon>Eukaryota</taxon>
        <taxon>Metazoa</taxon>
        <taxon>Ecdysozoa</taxon>
        <taxon>Arthropoda</taxon>
        <taxon>Hexapoda</taxon>
        <taxon>Insecta</taxon>
        <taxon>Pterygota</taxon>
        <taxon>Neoptera</taxon>
        <taxon>Endopterygota</taxon>
        <taxon>Diptera</taxon>
        <taxon>Brachycera</taxon>
        <taxon>Muscomorpha</taxon>
        <taxon>Ephydroidea</taxon>
        <taxon>Drosophilidae</taxon>
        <taxon>Drosophila</taxon>
    </lineage>
</organism>
<keyword evidence="3 11" id="KW-0816">Tricarboxylic acid cycle</keyword>
<dbReference type="PANTHER" id="PTHR11540:SF16">
    <property type="entry name" value="MALATE DEHYDROGENASE, MITOCHONDRIAL"/>
    <property type="match status" value="1"/>
</dbReference>
<dbReference type="GO" id="GO:0030060">
    <property type="term" value="F:L-malate dehydrogenase (NAD+) activity"/>
    <property type="evidence" value="ECO:0007669"/>
    <property type="project" value="UniProtKB-EC"/>
</dbReference>
<dbReference type="Gene3D" id="3.40.50.720">
    <property type="entry name" value="NAD(P)-binding Rossmann-like Domain"/>
    <property type="match status" value="1"/>
</dbReference>
<dbReference type="SUPFAM" id="SSF51735">
    <property type="entry name" value="NAD(P)-binding Rossmann-fold domains"/>
    <property type="match status" value="1"/>
</dbReference>